<sequence>MGVAGLWDILKPAATTRSLTELAVAEGFQANPRGLRGYRIGIDASIWFFHAEYGKEGENPVLRTLFFRCATLTKAPFLPLFVFDGPKRPDFKRGKRINKTGNKLIPGMKRIVEAFGFEWRTAPGEAEAELAYLNRIGVIDGILSDDVDNFLFGAMTVIRNQSNNLSGNKANPVLNSEGRDDKNHTRVFRFQDIHDHPDIQLTRGGLILIGLMSGGDYEGGLERCGVATAHALARCGFGDSLYEAACERSRDGLALFLDNWRQELRHELKTNSRGFMNRKSIALSKSVPDTFPNIDVLLSYVQPVTSESLGHEGANPKITWSKEPNVAALAAACELFFEWGYKEAIIKRFRTVIWPGVMLRILRRAALEVDSFSSIPSTPHKSRPRAVEEDSYGTPSKMIAKYFSAIRLDDHSSSDEESDEASRLIISISRERTHASTDGLPEYRLEVAPEQLVQMAESGLQGLRQPEGPGEWASDEEEEEADDEGGRARKGEGKGPIDPTSHLRLWMPTCMVDIVEKKLVRDFKDTLERKKQKKRAPTKKKAAPPEQSDPRPRKTKPKGMSCAPRAASQHDSRTGTSDDHISRISPKLRPHPLSSAIDARKEEEEESSDDEGELPVISAPKRTTTAPVRKSAPRSTSTSKISRVAAIFDPPPSISSIPSPKTIEDTLALSDLDEDLPAGIYRTIQPKPTKQSTSSTNRGYIIISDDDDHLTKPVSPTKRTKATNKNKPATQKTLSSYMESRKLTGGRSEASDTHEPCKSPRKSKAHISPRQKGSAVAKKSAASKDDDSIISVSDEDSDVGYPGVSRPSIAPLQLARARAKKKSKPSISPPRSSVEYDVIDLT</sequence>
<feature type="region of interest" description="Disordered" evidence="3">
    <location>
        <begin position="460"/>
        <end position="502"/>
    </location>
</feature>
<feature type="compositionally biased region" description="Acidic residues" evidence="3">
    <location>
        <begin position="603"/>
        <end position="613"/>
    </location>
</feature>
<accession>A0A9P5XAZ2</accession>
<evidence type="ECO:0000256" key="2">
    <source>
        <dbReference type="ARBA" id="ARBA00022801"/>
    </source>
</evidence>
<dbReference type="InterPro" id="IPR029060">
    <property type="entry name" value="PIN-like_dom_sf"/>
</dbReference>
<dbReference type="InterPro" id="IPR006086">
    <property type="entry name" value="XPG-I_dom"/>
</dbReference>
<dbReference type="Pfam" id="PF18380">
    <property type="entry name" value="GEN1_C"/>
    <property type="match status" value="1"/>
</dbReference>
<evidence type="ECO:0000259" key="5">
    <source>
        <dbReference type="SMART" id="SM00485"/>
    </source>
</evidence>
<feature type="compositionally biased region" description="Basic and acidic residues" evidence="3">
    <location>
        <begin position="484"/>
        <end position="495"/>
    </location>
</feature>
<dbReference type="OrthoDB" id="2959108at2759"/>
<gene>
    <name evidence="6" type="ORF">P691DRAFT_708350</name>
</gene>
<dbReference type="InterPro" id="IPR037316">
    <property type="entry name" value="Yen1_H3TH"/>
</dbReference>
<name>A0A9P5XAZ2_9AGAR</name>
<dbReference type="CDD" id="cd09870">
    <property type="entry name" value="PIN_YEN1"/>
    <property type="match status" value="1"/>
</dbReference>
<evidence type="ECO:0000313" key="6">
    <source>
        <dbReference type="EMBL" id="KAF9446531.1"/>
    </source>
</evidence>
<dbReference type="Gene3D" id="3.40.50.1010">
    <property type="entry name" value="5'-nuclease"/>
    <property type="match status" value="2"/>
</dbReference>
<feature type="domain" description="XPG N-terminal" evidence="5">
    <location>
        <begin position="1"/>
        <end position="103"/>
    </location>
</feature>
<dbReference type="SUPFAM" id="SSF47807">
    <property type="entry name" value="5' to 3' exonuclease, C-terminal subdomain"/>
    <property type="match status" value="1"/>
</dbReference>
<dbReference type="Pfam" id="PF00867">
    <property type="entry name" value="XPG_I"/>
    <property type="match status" value="1"/>
</dbReference>
<dbReference type="InterPro" id="IPR041177">
    <property type="entry name" value="GEN1_C"/>
</dbReference>
<proteinExistence type="predicted"/>
<feature type="compositionally biased region" description="Basic residues" evidence="3">
    <location>
        <begin position="759"/>
        <end position="769"/>
    </location>
</feature>
<dbReference type="PANTHER" id="PTHR11081:SF75">
    <property type="entry name" value="ENDONUCLEASE, PUTATIVE (AFU_ORTHOLOGUE AFUA_3G13260)-RELATED"/>
    <property type="match status" value="1"/>
</dbReference>
<dbReference type="PANTHER" id="PTHR11081">
    <property type="entry name" value="FLAP ENDONUCLEASE FAMILY MEMBER"/>
    <property type="match status" value="1"/>
</dbReference>
<evidence type="ECO:0000256" key="1">
    <source>
        <dbReference type="ARBA" id="ARBA00022722"/>
    </source>
</evidence>
<feature type="compositionally biased region" description="Polar residues" evidence="3">
    <location>
        <begin position="725"/>
        <end position="738"/>
    </location>
</feature>
<feature type="region of interest" description="Disordered" evidence="3">
    <location>
        <begin position="373"/>
        <end position="393"/>
    </location>
</feature>
<organism evidence="6 7">
    <name type="scientific">Macrolepiota fuliginosa MF-IS2</name>
    <dbReference type="NCBI Taxonomy" id="1400762"/>
    <lineage>
        <taxon>Eukaryota</taxon>
        <taxon>Fungi</taxon>
        <taxon>Dikarya</taxon>
        <taxon>Basidiomycota</taxon>
        <taxon>Agaricomycotina</taxon>
        <taxon>Agaricomycetes</taxon>
        <taxon>Agaricomycetidae</taxon>
        <taxon>Agaricales</taxon>
        <taxon>Agaricineae</taxon>
        <taxon>Agaricaceae</taxon>
        <taxon>Macrolepiota</taxon>
    </lineage>
</organism>
<feature type="compositionally biased region" description="Basic and acidic residues" evidence="3">
    <location>
        <begin position="749"/>
        <end position="758"/>
    </location>
</feature>
<protein>
    <recommendedName>
        <fullName evidence="8">XPG-I domain-containing protein</fullName>
    </recommendedName>
</protein>
<feature type="region of interest" description="Disordered" evidence="3">
    <location>
        <begin position="681"/>
        <end position="842"/>
    </location>
</feature>
<dbReference type="InterPro" id="IPR006084">
    <property type="entry name" value="XPG/Rad2"/>
</dbReference>
<feature type="compositionally biased region" description="Polar residues" evidence="3">
    <location>
        <begin position="686"/>
        <end position="698"/>
    </location>
</feature>
<feature type="region of interest" description="Disordered" evidence="3">
    <location>
        <begin position="526"/>
        <end position="660"/>
    </location>
</feature>
<dbReference type="GO" id="GO:0006281">
    <property type="term" value="P:DNA repair"/>
    <property type="evidence" value="ECO:0007669"/>
    <property type="project" value="UniProtKB-ARBA"/>
</dbReference>
<keyword evidence="2" id="KW-0378">Hydrolase</keyword>
<dbReference type="CDD" id="cd09906">
    <property type="entry name" value="H3TH_YEN1"/>
    <property type="match status" value="1"/>
</dbReference>
<evidence type="ECO:0000259" key="4">
    <source>
        <dbReference type="SMART" id="SM00484"/>
    </source>
</evidence>
<feature type="domain" description="XPG-I" evidence="4">
    <location>
        <begin position="113"/>
        <end position="193"/>
    </location>
</feature>
<dbReference type="SMART" id="SM00485">
    <property type="entry name" value="XPGN"/>
    <property type="match status" value="1"/>
</dbReference>
<dbReference type="AlphaFoldDB" id="A0A9P5XAZ2"/>
<feature type="compositionally biased region" description="Basic and acidic residues" evidence="3">
    <location>
        <begin position="568"/>
        <end position="582"/>
    </location>
</feature>
<feature type="compositionally biased region" description="Basic residues" evidence="3">
    <location>
        <begin position="530"/>
        <end position="542"/>
    </location>
</feature>
<keyword evidence="7" id="KW-1185">Reference proteome</keyword>
<dbReference type="SMART" id="SM00484">
    <property type="entry name" value="XPGI"/>
    <property type="match status" value="1"/>
</dbReference>
<dbReference type="GO" id="GO:0017108">
    <property type="term" value="F:5'-flap endonuclease activity"/>
    <property type="evidence" value="ECO:0007669"/>
    <property type="project" value="TreeGrafter"/>
</dbReference>
<dbReference type="PRINTS" id="PR00853">
    <property type="entry name" value="XPGRADSUPER"/>
</dbReference>
<evidence type="ECO:0000313" key="7">
    <source>
        <dbReference type="Proteomes" id="UP000807342"/>
    </source>
</evidence>
<dbReference type="Pfam" id="PF00752">
    <property type="entry name" value="XPG_N"/>
    <property type="match status" value="1"/>
</dbReference>
<dbReference type="SUPFAM" id="SSF88723">
    <property type="entry name" value="PIN domain-like"/>
    <property type="match status" value="1"/>
</dbReference>
<dbReference type="InterPro" id="IPR036279">
    <property type="entry name" value="5-3_exonuclease_C_sf"/>
</dbReference>
<dbReference type="InterPro" id="IPR006085">
    <property type="entry name" value="XPG_DNA_repair_N"/>
</dbReference>
<dbReference type="Proteomes" id="UP000807342">
    <property type="component" value="Unassembled WGS sequence"/>
</dbReference>
<feature type="compositionally biased region" description="Acidic residues" evidence="3">
    <location>
        <begin position="473"/>
        <end position="483"/>
    </location>
</feature>
<dbReference type="GO" id="GO:0008821">
    <property type="term" value="F:crossover junction DNA endonuclease activity"/>
    <property type="evidence" value="ECO:0007669"/>
    <property type="project" value="InterPro"/>
</dbReference>
<dbReference type="EMBL" id="MU151240">
    <property type="protein sequence ID" value="KAF9446531.1"/>
    <property type="molecule type" value="Genomic_DNA"/>
</dbReference>
<reference evidence="6" key="1">
    <citation type="submission" date="2020-11" db="EMBL/GenBank/DDBJ databases">
        <authorList>
            <consortium name="DOE Joint Genome Institute"/>
            <person name="Ahrendt S."/>
            <person name="Riley R."/>
            <person name="Andreopoulos W."/>
            <person name="Labutti K."/>
            <person name="Pangilinan J."/>
            <person name="Ruiz-Duenas F.J."/>
            <person name="Barrasa J.M."/>
            <person name="Sanchez-Garcia M."/>
            <person name="Camarero S."/>
            <person name="Miyauchi S."/>
            <person name="Serrano A."/>
            <person name="Linde D."/>
            <person name="Babiker R."/>
            <person name="Drula E."/>
            <person name="Ayuso-Fernandez I."/>
            <person name="Pacheco R."/>
            <person name="Padilla G."/>
            <person name="Ferreira P."/>
            <person name="Barriuso J."/>
            <person name="Kellner H."/>
            <person name="Castanera R."/>
            <person name="Alfaro M."/>
            <person name="Ramirez L."/>
            <person name="Pisabarro A.G."/>
            <person name="Kuo A."/>
            <person name="Tritt A."/>
            <person name="Lipzen A."/>
            <person name="He G."/>
            <person name="Yan M."/>
            <person name="Ng V."/>
            <person name="Cullen D."/>
            <person name="Martin F."/>
            <person name="Rosso M.-N."/>
            <person name="Henrissat B."/>
            <person name="Hibbett D."/>
            <person name="Martinez A.T."/>
            <person name="Grigoriev I.V."/>
        </authorList>
    </citation>
    <scope>NUCLEOTIDE SEQUENCE</scope>
    <source>
        <strain evidence="6">MF-IS2</strain>
    </source>
</reference>
<keyword evidence="1" id="KW-0540">Nuclease</keyword>
<evidence type="ECO:0008006" key="8">
    <source>
        <dbReference type="Google" id="ProtNLM"/>
    </source>
</evidence>
<comment type="caution">
    <text evidence="6">The sequence shown here is derived from an EMBL/GenBank/DDBJ whole genome shotgun (WGS) entry which is preliminary data.</text>
</comment>
<evidence type="ECO:0000256" key="3">
    <source>
        <dbReference type="SAM" id="MobiDB-lite"/>
    </source>
</evidence>